<comment type="similarity">
    <text evidence="1">Belongs to the Gfo/Idh/MocA family.</text>
</comment>
<dbReference type="InterPro" id="IPR000683">
    <property type="entry name" value="Gfo/Idh/MocA-like_OxRdtase_N"/>
</dbReference>
<dbReference type="Proteomes" id="UP001158576">
    <property type="component" value="Chromosome PAR"/>
</dbReference>
<name>A0ABN7RNG9_OIKDI</name>
<feature type="domain" description="GFO/IDH/MocA-like oxidoreductase" evidence="4">
    <location>
        <begin position="140"/>
        <end position="251"/>
    </location>
</feature>
<dbReference type="InterPro" id="IPR055170">
    <property type="entry name" value="GFO_IDH_MocA-like_dom"/>
</dbReference>
<dbReference type="SUPFAM" id="SSF55347">
    <property type="entry name" value="Glyceraldehyde-3-phosphate dehydrogenase-like, C-terminal domain"/>
    <property type="match status" value="1"/>
</dbReference>
<protein>
    <submittedName>
        <fullName evidence="5">Oidioi.mRNA.OKI2018_I69.PAR.g9157.t1.cds</fullName>
    </submittedName>
</protein>
<evidence type="ECO:0000256" key="2">
    <source>
        <dbReference type="ARBA" id="ARBA00023002"/>
    </source>
</evidence>
<evidence type="ECO:0000259" key="4">
    <source>
        <dbReference type="Pfam" id="PF22725"/>
    </source>
</evidence>
<dbReference type="Pfam" id="PF01408">
    <property type="entry name" value="GFO_IDH_MocA"/>
    <property type="match status" value="1"/>
</dbReference>
<reference evidence="5 6" key="1">
    <citation type="submission" date="2021-04" db="EMBL/GenBank/DDBJ databases">
        <authorList>
            <person name="Bliznina A."/>
        </authorList>
    </citation>
    <scope>NUCLEOTIDE SEQUENCE [LARGE SCALE GENOMIC DNA]</scope>
</reference>
<dbReference type="Pfam" id="PF22725">
    <property type="entry name" value="GFO_IDH_MocA_C3"/>
    <property type="match status" value="1"/>
</dbReference>
<dbReference type="PANTHER" id="PTHR42840">
    <property type="entry name" value="NAD(P)-BINDING ROSSMANN-FOLD SUPERFAMILY PROTEIN-RELATED"/>
    <property type="match status" value="1"/>
</dbReference>
<organism evidence="5 6">
    <name type="scientific">Oikopleura dioica</name>
    <name type="common">Tunicate</name>
    <dbReference type="NCBI Taxonomy" id="34765"/>
    <lineage>
        <taxon>Eukaryota</taxon>
        <taxon>Metazoa</taxon>
        <taxon>Chordata</taxon>
        <taxon>Tunicata</taxon>
        <taxon>Appendicularia</taxon>
        <taxon>Copelata</taxon>
        <taxon>Oikopleuridae</taxon>
        <taxon>Oikopleura</taxon>
    </lineage>
</organism>
<evidence type="ECO:0000313" key="5">
    <source>
        <dbReference type="EMBL" id="CAG5079059.1"/>
    </source>
</evidence>
<dbReference type="Gene3D" id="3.40.50.720">
    <property type="entry name" value="NAD(P)-binding Rossmann-like Domain"/>
    <property type="match status" value="1"/>
</dbReference>
<dbReference type="SUPFAM" id="SSF51735">
    <property type="entry name" value="NAD(P)-binding Rossmann-fold domains"/>
    <property type="match status" value="1"/>
</dbReference>
<dbReference type="PANTHER" id="PTHR42840:SF3">
    <property type="entry name" value="BINDING ROSSMANN FOLD OXIDOREDUCTASE, PUTATIVE (AFU_ORTHOLOGUE AFUA_2G10240)-RELATED"/>
    <property type="match status" value="1"/>
</dbReference>
<dbReference type="InterPro" id="IPR036291">
    <property type="entry name" value="NAD(P)-bd_dom_sf"/>
</dbReference>
<dbReference type="Gene3D" id="3.30.360.10">
    <property type="entry name" value="Dihydrodipicolinate Reductase, domain 2"/>
    <property type="match status" value="1"/>
</dbReference>
<gene>
    <name evidence="5" type="ORF">OKIOD_LOCUS715</name>
</gene>
<evidence type="ECO:0000313" key="6">
    <source>
        <dbReference type="Proteomes" id="UP001158576"/>
    </source>
</evidence>
<proteinExistence type="inferred from homology"/>
<keyword evidence="6" id="KW-1185">Reference proteome</keyword>
<accession>A0ABN7RNG9</accession>
<evidence type="ECO:0000259" key="3">
    <source>
        <dbReference type="Pfam" id="PF01408"/>
    </source>
</evidence>
<dbReference type="EMBL" id="OU015568">
    <property type="protein sequence ID" value="CAG5079059.1"/>
    <property type="molecule type" value="Genomic_DNA"/>
</dbReference>
<sequence>MKRLGIAIFGLGRIGQIHLENLLVNPNYEIRYLCDVNESHAKFIRERYNLAAEAVGQDSFTKVFGDEKVDCVIVGTPTDTHEGLCEQALKSEKHVFCEKPLAMTLESSLKIIELAKEKNLTLLVAFNRRFDPQILRVKSESKALGKLFTVKTTARDAPRPPISYLKISGGIFHDCAVHDLDLLRFMLGEEPETVYTSAHAHDPEIAALNDADTVFMQLKFPSGALGHIELGRDARYGYDQTVEIFGEKGKAISANQQIAQWQVWKAEGQSTDAIKQSFKQRYHDAYVAELVEFHAIITGEKADMSVVPADCLRVSVLAEAAEESWRTGQVVNIKNFTEKMLEHEKVDSKRFHAALE</sequence>
<feature type="domain" description="Gfo/Idh/MocA-like oxidoreductase N-terminal" evidence="3">
    <location>
        <begin position="5"/>
        <end position="126"/>
    </location>
</feature>
<evidence type="ECO:0000256" key="1">
    <source>
        <dbReference type="ARBA" id="ARBA00010928"/>
    </source>
</evidence>
<keyword evidence="2" id="KW-0560">Oxidoreductase</keyword>